<organism evidence="4 5">
    <name type="scientific">Xenopus laevis</name>
    <name type="common">African clawed frog</name>
    <dbReference type="NCBI Taxonomy" id="8355"/>
    <lineage>
        <taxon>Eukaryota</taxon>
        <taxon>Metazoa</taxon>
        <taxon>Chordata</taxon>
        <taxon>Craniata</taxon>
        <taxon>Vertebrata</taxon>
        <taxon>Euteleostomi</taxon>
        <taxon>Amphibia</taxon>
        <taxon>Batrachia</taxon>
        <taxon>Anura</taxon>
        <taxon>Pipoidea</taxon>
        <taxon>Pipidae</taxon>
        <taxon>Xenopodinae</taxon>
        <taxon>Xenopus</taxon>
        <taxon>Xenopus</taxon>
    </lineage>
</organism>
<name>A0A1L8FBW7_XENLA</name>
<dbReference type="GO" id="GO:0030500">
    <property type="term" value="P:regulation of bone mineralization"/>
    <property type="evidence" value="ECO:0000318"/>
    <property type="project" value="GO_Central"/>
</dbReference>
<reference evidence="5" key="1">
    <citation type="submission" date="2025-08" db="UniProtKB">
        <authorList>
            <consortium name="RefSeq"/>
        </authorList>
    </citation>
    <scope>IDENTIFICATION</scope>
    <source>
        <strain evidence="5">J_2021</strain>
        <tissue evidence="5">Erythrocytes</tissue>
    </source>
</reference>
<dbReference type="SUPFAM" id="SSF48552">
    <property type="entry name" value="Serum albumin-like"/>
    <property type="match status" value="2"/>
</dbReference>
<dbReference type="PaxDb" id="8355-A0A1L8FBW7"/>
<evidence type="ECO:0000256" key="2">
    <source>
        <dbReference type="ARBA" id="ARBA00022525"/>
    </source>
</evidence>
<keyword evidence="4" id="KW-1185">Reference proteome</keyword>
<dbReference type="InterPro" id="IPR020858">
    <property type="entry name" value="Serum_albumin-like"/>
</dbReference>
<dbReference type="Pfam" id="PF05782">
    <property type="entry name" value="ECM1"/>
    <property type="match status" value="1"/>
</dbReference>
<dbReference type="GO" id="GO:0007165">
    <property type="term" value="P:signal transduction"/>
    <property type="evidence" value="ECO:0007669"/>
    <property type="project" value="InterPro"/>
</dbReference>
<accession>A0A1L8FBW7</accession>
<keyword evidence="3" id="KW-0677">Repeat</keyword>
<dbReference type="GO" id="GO:0005615">
    <property type="term" value="C:extracellular space"/>
    <property type="evidence" value="ECO:0000318"/>
    <property type="project" value="GO_Central"/>
</dbReference>
<keyword evidence="2" id="KW-0964">Secreted</keyword>
<evidence type="ECO:0000313" key="5">
    <source>
        <dbReference type="RefSeq" id="XP_018086851.1"/>
    </source>
</evidence>
<sequence>MNYWVVWILSVQLSLVLGQLIIVYSGKPPEIYIPKICIKAFPPGFPVSSNIGNICSTERVKANCGRHNLPTNSFGHLLRQAEAINSLEEGYKKCCEQSDKLSCAETAWKKTLEDYCEEEISIKTKGNVCCNRQGAARELCFSITAPDPNYGADSSQEGESPVRHARGLNRCPPLLPNCLGKAKNEAPNLPFPPGKPESGNIRNMCSLRHVRPRYGIMQLPVGKSYVQQTQALDLLEDEYEKCCEDENVPCANAAWEKVLAEFCTWKREADNKPYKCCQKQSRISMYSCFARRAPYPQYDREIVNKE</sequence>
<evidence type="ECO:0000256" key="3">
    <source>
        <dbReference type="ARBA" id="ARBA00022737"/>
    </source>
</evidence>
<dbReference type="AlphaFoldDB" id="A0A1L8FBW7"/>
<dbReference type="OMA" id="NIGNICS"/>
<evidence type="ECO:0000313" key="4">
    <source>
        <dbReference type="Proteomes" id="UP000186698"/>
    </source>
</evidence>
<evidence type="ECO:0000256" key="1">
    <source>
        <dbReference type="ARBA" id="ARBA00004613"/>
    </source>
</evidence>
<dbReference type="InterPro" id="IPR008605">
    <property type="entry name" value="ECM1"/>
</dbReference>
<dbReference type="KEGG" id="xla:108699347"/>
<dbReference type="GeneID" id="108699347"/>
<dbReference type="STRING" id="8355.A0A1L8FBW7"/>
<proteinExistence type="predicted"/>
<protein>
    <submittedName>
        <fullName evidence="5">Extracellular matrix protein 1</fullName>
    </submittedName>
</protein>
<dbReference type="RefSeq" id="XP_018086851.1">
    <property type="nucleotide sequence ID" value="XM_018231362.2"/>
</dbReference>
<dbReference type="Gene3D" id="1.10.246.10">
    <property type="match status" value="2"/>
</dbReference>
<dbReference type="PANTHER" id="PTHR16776">
    <property type="entry name" value="EXTRACELLULAR MATRIX PROTEIN 1"/>
    <property type="match status" value="1"/>
</dbReference>
<dbReference type="PANTHER" id="PTHR16776:SF3">
    <property type="entry name" value="EXTRACELLULAR MATRIX PROTEIN 1"/>
    <property type="match status" value="1"/>
</dbReference>
<gene>
    <name evidence="5" type="primary">LOC108699347</name>
</gene>
<comment type="subcellular location">
    <subcellularLocation>
        <location evidence="1">Secreted</location>
    </subcellularLocation>
</comment>
<dbReference type="Bgee" id="108699347">
    <property type="expression patterns" value="Expressed in zone of skin and 7 other cell types or tissues"/>
</dbReference>
<dbReference type="Proteomes" id="UP000186698">
    <property type="component" value="Chromosome 8L"/>
</dbReference>
<dbReference type="OrthoDB" id="9889855at2759"/>